<accession>A0A316FB06</accession>
<dbReference type="EMBL" id="QGGU01000017">
    <property type="protein sequence ID" value="PWK42807.1"/>
    <property type="molecule type" value="Genomic_DNA"/>
</dbReference>
<keyword evidence="5" id="KW-1185">Reference proteome</keyword>
<name>A0A316FB06_9GAMM</name>
<dbReference type="InterPro" id="IPR033121">
    <property type="entry name" value="PEPTIDASE_A1"/>
</dbReference>
<dbReference type="Proteomes" id="UP000245790">
    <property type="component" value="Unassembled WGS sequence"/>
</dbReference>
<dbReference type="CDD" id="cd05471">
    <property type="entry name" value="pepsin_like"/>
    <property type="match status" value="1"/>
</dbReference>
<evidence type="ECO:0000313" key="4">
    <source>
        <dbReference type="EMBL" id="PWK42807.1"/>
    </source>
</evidence>
<dbReference type="InterPro" id="IPR001461">
    <property type="entry name" value="Aspartic_peptidase_A1"/>
</dbReference>
<evidence type="ECO:0000256" key="1">
    <source>
        <dbReference type="ARBA" id="ARBA00007447"/>
    </source>
</evidence>
<comment type="similarity">
    <text evidence="1">Belongs to the peptidase A1 family.</text>
</comment>
<dbReference type="InterPro" id="IPR034164">
    <property type="entry name" value="Pepsin-like_dom"/>
</dbReference>
<dbReference type="RefSeq" id="WP_109765074.1">
    <property type="nucleotide sequence ID" value="NZ_QGGU01000017.1"/>
</dbReference>
<dbReference type="SUPFAM" id="SSF50630">
    <property type="entry name" value="Acid proteases"/>
    <property type="match status" value="1"/>
</dbReference>
<feature type="region of interest" description="Disordered" evidence="2">
    <location>
        <begin position="1"/>
        <end position="22"/>
    </location>
</feature>
<dbReference type="PRINTS" id="PR00792">
    <property type="entry name" value="PEPSIN"/>
</dbReference>
<dbReference type="PANTHER" id="PTHR47966:SF51">
    <property type="entry name" value="BETA-SITE APP-CLEAVING ENZYME, ISOFORM A-RELATED"/>
    <property type="match status" value="1"/>
</dbReference>
<comment type="caution">
    <text evidence="4">The sequence shown here is derived from an EMBL/GenBank/DDBJ whole genome shotgun (WGS) entry which is preliminary data.</text>
</comment>
<evidence type="ECO:0000259" key="3">
    <source>
        <dbReference type="PROSITE" id="PS51767"/>
    </source>
</evidence>
<dbReference type="GO" id="GO:0004190">
    <property type="term" value="F:aspartic-type endopeptidase activity"/>
    <property type="evidence" value="ECO:0007669"/>
    <property type="project" value="InterPro"/>
</dbReference>
<dbReference type="AlphaFoldDB" id="A0A316FB06"/>
<proteinExistence type="inferred from homology"/>
<keyword evidence="4" id="KW-0378">Hydrolase</keyword>
<evidence type="ECO:0000313" key="5">
    <source>
        <dbReference type="Proteomes" id="UP000245790"/>
    </source>
</evidence>
<feature type="domain" description="Peptidase A1" evidence="3">
    <location>
        <begin position="40"/>
        <end position="430"/>
    </location>
</feature>
<dbReference type="InterPro" id="IPR001969">
    <property type="entry name" value="Aspartic_peptidase_AS"/>
</dbReference>
<reference evidence="4 5" key="1">
    <citation type="submission" date="2018-05" db="EMBL/GenBank/DDBJ databases">
        <title>Genomic Encyclopedia of Type Strains, Phase IV (KMG-IV): sequencing the most valuable type-strain genomes for metagenomic binning, comparative biology and taxonomic classification.</title>
        <authorList>
            <person name="Goeker M."/>
        </authorList>
    </citation>
    <scope>NUCLEOTIDE SEQUENCE [LARGE SCALE GENOMIC DNA]</scope>
    <source>
        <strain evidence="4 5">DSM 25350</strain>
    </source>
</reference>
<dbReference type="GO" id="GO:0006508">
    <property type="term" value="P:proteolysis"/>
    <property type="evidence" value="ECO:0007669"/>
    <property type="project" value="UniProtKB-KW"/>
</dbReference>
<sequence length="436" mass="49640">MSNTTEQNDSPENNTSVEFKNSSQNSIEIPIVNVYAKGDYCAQVFIGHRKEPANLVLDTGSSTLVVQSEDYNPADDECLTATVYAQSITYGMGGWFGPVVKTKVSMGSESNSVELDDVNVAVAHKEQPGNFMGADGILGLAYYELNKAYDLSEYLNENNIKPAFTYPWFLADEQQDDSVKEFKKFLKDYPREYLTPYFTQLETQGVVANQFAFYVHRSSVYQTDSKRPLETLEQHPLNQGLFVLGMPRQHKQLYQGDFKKVKVLDDKYYNVHVESLQVGQCAARKAPLLKQINRRYRSNGIMDTGASAIVLPKSLFDQMLEDFKSINPQFDTILEPYKTFEGVEEGVDASLLDLAQWPDITITLEGFDDESVELVLTPECYWQMHAPEPNQASFQFVFLENWPNQCILGLPIMTRYYTIFDRRECEFGGVFFAEKK</sequence>
<dbReference type="PROSITE" id="PS51767">
    <property type="entry name" value="PEPTIDASE_A1"/>
    <property type="match status" value="1"/>
</dbReference>
<protein>
    <submittedName>
        <fullName evidence="4">Aspartyl protease</fullName>
    </submittedName>
</protein>
<gene>
    <name evidence="4" type="ORF">C8D97_1179</name>
</gene>
<dbReference type="InterPro" id="IPR021109">
    <property type="entry name" value="Peptidase_aspartic_dom_sf"/>
</dbReference>
<organism evidence="4 5">
    <name type="scientific">Pleionea mediterranea</name>
    <dbReference type="NCBI Taxonomy" id="523701"/>
    <lineage>
        <taxon>Bacteria</taxon>
        <taxon>Pseudomonadati</taxon>
        <taxon>Pseudomonadota</taxon>
        <taxon>Gammaproteobacteria</taxon>
        <taxon>Oceanospirillales</taxon>
        <taxon>Pleioneaceae</taxon>
        <taxon>Pleionea</taxon>
    </lineage>
</organism>
<dbReference type="PANTHER" id="PTHR47966">
    <property type="entry name" value="BETA-SITE APP-CLEAVING ENZYME, ISOFORM A-RELATED"/>
    <property type="match status" value="1"/>
</dbReference>
<dbReference type="OrthoDB" id="6381203at2"/>
<evidence type="ECO:0000256" key="2">
    <source>
        <dbReference type="SAM" id="MobiDB-lite"/>
    </source>
</evidence>
<dbReference type="Gene3D" id="2.40.70.10">
    <property type="entry name" value="Acid Proteases"/>
    <property type="match status" value="2"/>
</dbReference>
<dbReference type="PROSITE" id="PS00141">
    <property type="entry name" value="ASP_PROTEASE"/>
    <property type="match status" value="1"/>
</dbReference>
<keyword evidence="4" id="KW-0645">Protease</keyword>
<dbReference type="Pfam" id="PF00026">
    <property type="entry name" value="Asp"/>
    <property type="match status" value="2"/>
</dbReference>